<accession>A0A485KH43</accession>
<dbReference type="EMBL" id="VJMH01002395">
    <property type="protein sequence ID" value="KAF0708929.1"/>
    <property type="molecule type" value="Genomic_DNA"/>
</dbReference>
<sequence length="234" mass="25564">MAIGLGGFAVAINFIAMACAFTALWIPLWVSNTGTYLATDRNIQVGIWNLCVVQTRPDIKKHCFAYYTSQGQLDDYNSPHSPLRADSMTSVCSNYASDDKRTVDALTNESGVHPESMHAFLAKTCSSSGHATFALAICTVICLFLSCAALVVGIYLCRTMLVVVHVARFLTILAGLFSTVLSFVAFTHISELRYGPDGKFDLSVYLEGISFVATIVLSWAIEQYLVHSGKHRTD</sequence>
<dbReference type="EMBL" id="CAADRA010002397">
    <property type="protein sequence ID" value="VFT83162.1"/>
    <property type="molecule type" value="Genomic_DNA"/>
</dbReference>
<keyword evidence="1" id="KW-0812">Transmembrane</keyword>
<protein>
    <submittedName>
        <fullName evidence="3">Aste57867_6157 protein</fullName>
    </submittedName>
</protein>
<keyword evidence="1" id="KW-1133">Transmembrane helix</keyword>
<feature type="transmembrane region" description="Helical" evidence="1">
    <location>
        <begin position="133"/>
        <end position="157"/>
    </location>
</feature>
<evidence type="ECO:0000256" key="1">
    <source>
        <dbReference type="SAM" id="Phobius"/>
    </source>
</evidence>
<keyword evidence="1" id="KW-0472">Membrane</keyword>
<reference evidence="2" key="2">
    <citation type="submission" date="2019-06" db="EMBL/GenBank/DDBJ databases">
        <title>Genomics analysis of Aphanomyces spp. identifies a new class of oomycete effector associated with host adaptation.</title>
        <authorList>
            <person name="Gaulin E."/>
        </authorList>
    </citation>
    <scope>NUCLEOTIDE SEQUENCE</scope>
    <source>
        <strain evidence="2">CBS 578.67</strain>
    </source>
</reference>
<name>A0A485KH43_9STRA</name>
<gene>
    <name evidence="3" type="primary">Aste57867_6157</name>
    <name evidence="2" type="ORF">As57867_006143</name>
    <name evidence="3" type="ORF">ASTE57867_6157</name>
</gene>
<reference evidence="3 4" key="1">
    <citation type="submission" date="2019-03" db="EMBL/GenBank/DDBJ databases">
        <authorList>
            <person name="Gaulin E."/>
            <person name="Dumas B."/>
        </authorList>
    </citation>
    <scope>NUCLEOTIDE SEQUENCE [LARGE SCALE GENOMIC DNA]</scope>
    <source>
        <strain evidence="3">CBS 568.67</strain>
    </source>
</reference>
<feature type="transmembrane region" description="Helical" evidence="1">
    <location>
        <begin position="169"/>
        <end position="190"/>
    </location>
</feature>
<feature type="transmembrane region" description="Helical" evidence="1">
    <location>
        <begin position="202"/>
        <end position="221"/>
    </location>
</feature>
<dbReference type="Proteomes" id="UP000332933">
    <property type="component" value="Unassembled WGS sequence"/>
</dbReference>
<keyword evidence="4" id="KW-1185">Reference proteome</keyword>
<dbReference type="AlphaFoldDB" id="A0A485KH43"/>
<organism evidence="3 4">
    <name type="scientific">Aphanomyces stellatus</name>
    <dbReference type="NCBI Taxonomy" id="120398"/>
    <lineage>
        <taxon>Eukaryota</taxon>
        <taxon>Sar</taxon>
        <taxon>Stramenopiles</taxon>
        <taxon>Oomycota</taxon>
        <taxon>Saprolegniomycetes</taxon>
        <taxon>Saprolegniales</taxon>
        <taxon>Verrucalvaceae</taxon>
        <taxon>Aphanomyces</taxon>
    </lineage>
</organism>
<evidence type="ECO:0000313" key="3">
    <source>
        <dbReference type="EMBL" id="VFT83162.1"/>
    </source>
</evidence>
<evidence type="ECO:0000313" key="2">
    <source>
        <dbReference type="EMBL" id="KAF0708929.1"/>
    </source>
</evidence>
<dbReference type="Gene3D" id="1.20.140.150">
    <property type="match status" value="1"/>
</dbReference>
<evidence type="ECO:0000313" key="4">
    <source>
        <dbReference type="Proteomes" id="UP000332933"/>
    </source>
</evidence>
<proteinExistence type="predicted"/>
<feature type="transmembrane region" description="Helical" evidence="1">
    <location>
        <begin position="7"/>
        <end position="30"/>
    </location>
</feature>